<accession>A0A8H7BJI1</accession>
<sequence length="152" mass="17163">MVHKSLSPATFTASSPPTSHEPSQSPHHLPSKSCTTDRCSTSVFSLAPRSSSSSSSTVIDPLQHKRRRRRRQRSTEYRYEIMQLDSATPPRPQPKEEISPSNQTIEWEETDVWRQELARRPEMSRYQLAKMIEAAQSLIALSSGSNQVIVDA</sequence>
<feature type="compositionally biased region" description="Polar residues" evidence="1">
    <location>
        <begin position="7"/>
        <end position="44"/>
    </location>
</feature>
<name>A0A8H7BJI1_9FUNG</name>
<evidence type="ECO:0000313" key="3">
    <source>
        <dbReference type="Proteomes" id="UP000605846"/>
    </source>
</evidence>
<dbReference type="AlphaFoldDB" id="A0A8H7BJI1"/>
<evidence type="ECO:0000313" key="2">
    <source>
        <dbReference type="EMBL" id="KAF7723938.1"/>
    </source>
</evidence>
<evidence type="ECO:0000256" key="1">
    <source>
        <dbReference type="SAM" id="MobiDB-lite"/>
    </source>
</evidence>
<proteinExistence type="predicted"/>
<organism evidence="2 3">
    <name type="scientific">Apophysomyces ossiformis</name>
    <dbReference type="NCBI Taxonomy" id="679940"/>
    <lineage>
        <taxon>Eukaryota</taxon>
        <taxon>Fungi</taxon>
        <taxon>Fungi incertae sedis</taxon>
        <taxon>Mucoromycota</taxon>
        <taxon>Mucoromycotina</taxon>
        <taxon>Mucoromycetes</taxon>
        <taxon>Mucorales</taxon>
        <taxon>Mucorineae</taxon>
        <taxon>Mucoraceae</taxon>
        <taxon>Apophysomyces</taxon>
    </lineage>
</organism>
<reference evidence="2" key="1">
    <citation type="submission" date="2020-01" db="EMBL/GenBank/DDBJ databases">
        <title>Genome Sequencing of Three Apophysomyces-Like Fungal Strains Confirms a Novel Fungal Genus in the Mucoromycota with divergent Burkholderia-like Endosymbiotic Bacteria.</title>
        <authorList>
            <person name="Stajich J.E."/>
            <person name="Macias A.M."/>
            <person name="Carter-House D."/>
            <person name="Lovett B."/>
            <person name="Kasson L.R."/>
            <person name="Berry K."/>
            <person name="Grigoriev I."/>
            <person name="Chang Y."/>
            <person name="Spatafora J."/>
            <person name="Kasson M.T."/>
        </authorList>
    </citation>
    <scope>NUCLEOTIDE SEQUENCE</scope>
    <source>
        <strain evidence="2">NRRL A-21654</strain>
    </source>
</reference>
<keyword evidence="3" id="KW-1185">Reference proteome</keyword>
<feature type="region of interest" description="Disordered" evidence="1">
    <location>
        <begin position="1"/>
        <end position="105"/>
    </location>
</feature>
<comment type="caution">
    <text evidence="2">The sequence shown here is derived from an EMBL/GenBank/DDBJ whole genome shotgun (WGS) entry which is preliminary data.</text>
</comment>
<gene>
    <name evidence="2" type="ORF">EC973_001510</name>
</gene>
<dbReference type="Proteomes" id="UP000605846">
    <property type="component" value="Unassembled WGS sequence"/>
</dbReference>
<protein>
    <submittedName>
        <fullName evidence="2">Uncharacterized protein</fullName>
    </submittedName>
</protein>
<dbReference type="EMBL" id="JABAYA010000135">
    <property type="protein sequence ID" value="KAF7723938.1"/>
    <property type="molecule type" value="Genomic_DNA"/>
</dbReference>